<evidence type="ECO:0000256" key="1">
    <source>
        <dbReference type="ARBA" id="ARBA00022729"/>
    </source>
</evidence>
<dbReference type="InterPro" id="IPR051933">
    <property type="entry name" value="Resuscitation_pf_RpfB"/>
</dbReference>
<feature type="domain" description="3D" evidence="5">
    <location>
        <begin position="320"/>
        <end position="381"/>
    </location>
</feature>
<keyword evidence="8" id="KW-1185">Reference proteome</keyword>
<dbReference type="InterPro" id="IPR036908">
    <property type="entry name" value="RlpA-like_sf"/>
</dbReference>
<dbReference type="EMBL" id="JBHSGT010000040">
    <property type="protein sequence ID" value="MFC4710132.1"/>
    <property type="molecule type" value="Genomic_DNA"/>
</dbReference>
<dbReference type="Gene3D" id="6.10.250.3150">
    <property type="match status" value="1"/>
</dbReference>
<dbReference type="Proteomes" id="UP001596026">
    <property type="component" value="Unassembled WGS sequence"/>
</dbReference>
<sequence length="382" mass="41336">MKGKKLVTLVLCLIQITAPVAISADTLESLNQKETTLQQESQAISLEVQNALEKVNEAYQAVENLKGEISENEALLEETHNQISDTKETIARRKEMVAERLRQLQVNSVGDNKIAYLLESASIQELVTNLYAITMLQSAEKDAIESLDADTKKLQELEQEAKATQATLVSNQENLTAEAQTLDAQVLSLKEQLASNQNALASIAQSKEVELARIAAEEARAKEEAEKQAAAEKEAAEQAAKEEANKQPETPSKPVEKPSTPAPEKPTTPTPTPTPPANNSDNSSNSGNKVLYMESTAYSYKEAGSSFFTAMGVDLRVNPRVVAVDPSVIPLGTIVEVEGYGIALAADTGGAIKGNILDVHLDSEEACYAWGRRYNVKVTILD</sequence>
<evidence type="ECO:0000256" key="3">
    <source>
        <dbReference type="SAM" id="MobiDB-lite"/>
    </source>
</evidence>
<keyword evidence="1 4" id="KW-0732">Signal</keyword>
<dbReference type="Gene3D" id="2.40.40.10">
    <property type="entry name" value="RlpA-like domain"/>
    <property type="match status" value="1"/>
</dbReference>
<feature type="compositionally biased region" description="Pro residues" evidence="3">
    <location>
        <begin position="260"/>
        <end position="276"/>
    </location>
</feature>
<name>A0ABV9M2W5_9ENTE</name>
<evidence type="ECO:0000256" key="2">
    <source>
        <dbReference type="SAM" id="Coils"/>
    </source>
</evidence>
<evidence type="ECO:0000313" key="8">
    <source>
        <dbReference type="Proteomes" id="UP001596026"/>
    </source>
</evidence>
<feature type="compositionally biased region" description="Basic and acidic residues" evidence="3">
    <location>
        <begin position="223"/>
        <end position="246"/>
    </location>
</feature>
<feature type="signal peptide" evidence="4">
    <location>
        <begin position="1"/>
        <end position="23"/>
    </location>
</feature>
<dbReference type="PANTHER" id="PTHR39160:SF6">
    <property type="entry name" value="CELL WALL-BINDING PROTEIN YOCH"/>
    <property type="match status" value="1"/>
</dbReference>
<feature type="coiled-coil region" evidence="2">
    <location>
        <begin position="48"/>
        <end position="82"/>
    </location>
</feature>
<evidence type="ECO:0000256" key="4">
    <source>
        <dbReference type="SAM" id="SignalP"/>
    </source>
</evidence>
<dbReference type="InterPro" id="IPR057309">
    <property type="entry name" value="PcsB_CC"/>
</dbReference>
<evidence type="ECO:0000259" key="5">
    <source>
        <dbReference type="Pfam" id="PF06725"/>
    </source>
</evidence>
<feature type="chain" id="PRO_5045062741" evidence="4">
    <location>
        <begin position="24"/>
        <end position="382"/>
    </location>
</feature>
<organism evidence="7 8">
    <name type="scientific">Enterococcus eurekensis</name>
    <dbReference type="NCBI Taxonomy" id="1159753"/>
    <lineage>
        <taxon>Bacteria</taxon>
        <taxon>Bacillati</taxon>
        <taxon>Bacillota</taxon>
        <taxon>Bacilli</taxon>
        <taxon>Lactobacillales</taxon>
        <taxon>Enterococcaceae</taxon>
        <taxon>Enterococcus</taxon>
    </lineage>
</organism>
<dbReference type="PANTHER" id="PTHR39160">
    <property type="entry name" value="CELL WALL-BINDING PROTEIN YOCH"/>
    <property type="match status" value="1"/>
</dbReference>
<feature type="domain" description="Peptidoglycan hydrolase PcsB coiled-coil" evidence="6">
    <location>
        <begin position="83"/>
        <end position="156"/>
    </location>
</feature>
<dbReference type="CDD" id="cd22786">
    <property type="entry name" value="DPBB_YuiC-like"/>
    <property type="match status" value="1"/>
</dbReference>
<dbReference type="SUPFAM" id="SSF50685">
    <property type="entry name" value="Barwin-like endoglucanases"/>
    <property type="match status" value="1"/>
</dbReference>
<reference evidence="8" key="1">
    <citation type="journal article" date="2019" name="Int. J. Syst. Evol. Microbiol.">
        <title>The Global Catalogue of Microorganisms (GCM) 10K type strain sequencing project: providing services to taxonomists for standard genome sequencing and annotation.</title>
        <authorList>
            <consortium name="The Broad Institute Genomics Platform"/>
            <consortium name="The Broad Institute Genome Sequencing Center for Infectious Disease"/>
            <person name="Wu L."/>
            <person name="Ma J."/>
        </authorList>
    </citation>
    <scope>NUCLEOTIDE SEQUENCE [LARGE SCALE GENOMIC DNA]</scope>
    <source>
        <strain evidence="8">CGMCC 1.19061</strain>
    </source>
</reference>
<feature type="region of interest" description="Disordered" evidence="3">
    <location>
        <begin position="223"/>
        <end position="288"/>
    </location>
</feature>
<comment type="caution">
    <text evidence="7">The sequence shown here is derived from an EMBL/GenBank/DDBJ whole genome shotgun (WGS) entry which is preliminary data.</text>
</comment>
<dbReference type="Pfam" id="PF06725">
    <property type="entry name" value="3D"/>
    <property type="match status" value="1"/>
</dbReference>
<evidence type="ECO:0000259" key="6">
    <source>
        <dbReference type="Pfam" id="PF24568"/>
    </source>
</evidence>
<dbReference type="Pfam" id="PF24568">
    <property type="entry name" value="CC_PcsB"/>
    <property type="match status" value="1"/>
</dbReference>
<gene>
    <name evidence="7" type="ORF">ACFO3L_05765</name>
</gene>
<evidence type="ECO:0000313" key="7">
    <source>
        <dbReference type="EMBL" id="MFC4710132.1"/>
    </source>
</evidence>
<dbReference type="InterPro" id="IPR010611">
    <property type="entry name" value="3D_dom"/>
</dbReference>
<keyword evidence="2" id="KW-0175">Coiled coil</keyword>
<proteinExistence type="predicted"/>
<dbReference type="RefSeq" id="WP_379964760.1">
    <property type="nucleotide sequence ID" value="NZ_JBHSGT010000040.1"/>
</dbReference>
<accession>A0ABV9M2W5</accession>
<protein>
    <submittedName>
        <fullName evidence="7">3D domain-containing protein</fullName>
    </submittedName>
</protein>